<name>A0ABN7W0M7_GIGMA</name>
<feature type="non-terminal residue" evidence="1">
    <location>
        <position position="1"/>
    </location>
</feature>
<proteinExistence type="predicted"/>
<comment type="caution">
    <text evidence="1">The sequence shown here is derived from an EMBL/GenBank/DDBJ whole genome shotgun (WGS) entry which is preliminary data.</text>
</comment>
<dbReference type="Pfam" id="PF01186">
    <property type="entry name" value="Lysyl_oxidase"/>
    <property type="match status" value="1"/>
</dbReference>
<keyword evidence="2" id="KW-1185">Reference proteome</keyword>
<accession>A0ABN7W0M7</accession>
<sequence length="673" mass="76372">DVKYEPSISLIKPAVPTFTAPSETYNVSFPAGTYNVSLQPGTPIIPGLLPGMTEIPTIPRQDIAVKNAELFTLDNLNPNREVEGALIETCFKSTIGVLLDDFSESFGIREKVANYYLEQSDDFWFKKAQMQTKFTEHRQAHRAYFYFNKKQLTLPPEQVWEFNLSKAYRTKIGVHDYIAVNVDFYSVLVTNAKTINTSEPALNIIDGKWSDHWILPVDPEFLLQRTGFACVDKSYTLTVESENIWAYYNDSCETEPQPTSEYPAICCADVLNQNVGSVNVTIMWHRIPYTENIAKKYRFGNHSSAFSDLVGVHKNLVEETRVAYRYHGRNSCELHEQCIGAPGWRRLLRFTTTSLNSGLIDIHIGNVTDPIYLYHGLFEWDNCHKHFVRLNKKCDYVLIRNHYSNLCLIAFSALCQLLLCSWRYFNTEYTSLNALYDTCAYQGISAGWGDDYRAGLACQWVDVTGLPAQTALLGYVLNPDGFLCEGSLILNNAFPWEPTNFTSALLWEPTNFTTSYGYPVYREKCNFIKNWDANNYESIIYNLPNNLSFVTEPCTRGQSGPLRDCGFQVQDNTLECTPGENVTLGFYLRESKQTPSVTVRICESSRVLGSTHCEYAYALANAIVELPSNELNPAKVTFQCPIARDNIETGGLYSILVAPTFIEDKFMFVNIVK</sequence>
<organism evidence="1 2">
    <name type="scientific">Gigaspora margarita</name>
    <dbReference type="NCBI Taxonomy" id="4874"/>
    <lineage>
        <taxon>Eukaryota</taxon>
        <taxon>Fungi</taxon>
        <taxon>Fungi incertae sedis</taxon>
        <taxon>Mucoromycota</taxon>
        <taxon>Glomeromycotina</taxon>
        <taxon>Glomeromycetes</taxon>
        <taxon>Diversisporales</taxon>
        <taxon>Gigasporaceae</taxon>
        <taxon>Gigaspora</taxon>
    </lineage>
</organism>
<protein>
    <submittedName>
        <fullName evidence="1">33034_t:CDS:1</fullName>
    </submittedName>
</protein>
<dbReference type="Proteomes" id="UP000789901">
    <property type="component" value="Unassembled WGS sequence"/>
</dbReference>
<evidence type="ECO:0000313" key="1">
    <source>
        <dbReference type="EMBL" id="CAG8810804.1"/>
    </source>
</evidence>
<evidence type="ECO:0000313" key="2">
    <source>
        <dbReference type="Proteomes" id="UP000789901"/>
    </source>
</evidence>
<reference evidence="1 2" key="1">
    <citation type="submission" date="2021-06" db="EMBL/GenBank/DDBJ databases">
        <authorList>
            <person name="Kallberg Y."/>
            <person name="Tangrot J."/>
            <person name="Rosling A."/>
        </authorList>
    </citation>
    <scope>NUCLEOTIDE SEQUENCE [LARGE SCALE GENOMIC DNA]</scope>
    <source>
        <strain evidence="1 2">120-4 pot B 10/14</strain>
    </source>
</reference>
<dbReference type="EMBL" id="CAJVQB010027595">
    <property type="protein sequence ID" value="CAG8810804.1"/>
    <property type="molecule type" value="Genomic_DNA"/>
</dbReference>
<dbReference type="InterPro" id="IPR001695">
    <property type="entry name" value="Lysyl_oxidase"/>
</dbReference>
<gene>
    <name evidence="1" type="ORF">GMARGA_LOCUS25179</name>
</gene>